<accession>A0ABR5IW44</accession>
<dbReference type="InterPro" id="IPR051020">
    <property type="entry name" value="ALDH-related_metabolic_enz"/>
</dbReference>
<comment type="similarity">
    <text evidence="1">Belongs to the aldehyde dehydrogenase family.</text>
</comment>
<keyword evidence="2" id="KW-0560">Oxidoreductase</keyword>
<dbReference type="SUPFAM" id="SSF53720">
    <property type="entry name" value="ALDH-like"/>
    <property type="match status" value="1"/>
</dbReference>
<reference evidence="4 5" key="1">
    <citation type="submission" date="2015-07" db="EMBL/GenBank/DDBJ databases">
        <authorList>
            <person name="Ju K.-S."/>
            <person name="Doroghazi J.R."/>
            <person name="Metcalf W.W."/>
        </authorList>
    </citation>
    <scope>NUCLEOTIDE SEQUENCE [LARGE SCALE GENOMIC DNA]</scope>
    <source>
        <strain evidence="4 5">NRRL B-3589</strain>
    </source>
</reference>
<feature type="domain" description="Aldehyde dehydrogenase" evidence="3">
    <location>
        <begin position="12"/>
        <end position="463"/>
    </location>
</feature>
<comment type="caution">
    <text evidence="4">The sequence shown here is derived from an EMBL/GenBank/DDBJ whole genome shotgun (WGS) entry which is preliminary data.</text>
</comment>
<dbReference type="Gene3D" id="3.40.605.10">
    <property type="entry name" value="Aldehyde Dehydrogenase, Chain A, domain 1"/>
    <property type="match status" value="1"/>
</dbReference>
<dbReference type="InterPro" id="IPR016162">
    <property type="entry name" value="Ald_DH_N"/>
</dbReference>
<dbReference type="Pfam" id="PF00171">
    <property type="entry name" value="Aldedh"/>
    <property type="match status" value="1"/>
</dbReference>
<dbReference type="PANTHER" id="PTHR42991:SF1">
    <property type="entry name" value="ALDEHYDE DEHYDROGENASE"/>
    <property type="match status" value="1"/>
</dbReference>
<proteinExistence type="inferred from homology"/>
<protein>
    <submittedName>
        <fullName evidence="4">Aldehyde dehydrogenase</fullName>
    </submittedName>
</protein>
<name>A0ABR5IW44_9ACTN</name>
<sequence length="466" mass="49467">MESILSCGRWLRSDRVVEVRSPYTGEVVGRVGQATVKQVNDAINSAKSYRCSLTAFERSEVLSRTADRIHADAEVFMRSIVDETGNARKDAATEVRRAVAQLRFGAEEAKRLVGESITTDVTDYGARRLAVTLVEPIGLVCAITPFNRPLNQVATKVVPALAVGDSVLVKPSEKAPLTAVLFVRALLDSGLPAEMISLVTGDPREIGDALVGSDLIDMVTFTGSAAVGKAIARRIGMIRSAFELGDSGALVVADDADLTAAAAAAAAGAFSTAGQSCRGVKRILVHEDVADAFTDLLVAAAERLTVGDPWDAKTDIGTLIDEQAAGQVESRVAEAVNRGARLRAGGHRHGAQFWPTVLDHVDRDAPLVREETFGPCAPVIRVGGMDEAMNYLNSGRYGLQTGVFTQRIGDAMKMARGLQAGAVVINGGPQFESPNIPFGGVKDSGHGREGVRYAMREMSRIKTLVL</sequence>
<evidence type="ECO:0000256" key="2">
    <source>
        <dbReference type="ARBA" id="ARBA00023002"/>
    </source>
</evidence>
<dbReference type="InterPro" id="IPR016161">
    <property type="entry name" value="Ald_DH/histidinol_DH"/>
</dbReference>
<keyword evidence="5" id="KW-1185">Reference proteome</keyword>
<evidence type="ECO:0000313" key="5">
    <source>
        <dbReference type="Proteomes" id="UP000037020"/>
    </source>
</evidence>
<dbReference type="EMBL" id="LGUT01003584">
    <property type="protein sequence ID" value="KOG85181.1"/>
    <property type="molecule type" value="Genomic_DNA"/>
</dbReference>
<evidence type="ECO:0000313" key="4">
    <source>
        <dbReference type="EMBL" id="KOG85181.1"/>
    </source>
</evidence>
<dbReference type="PANTHER" id="PTHR42991">
    <property type="entry name" value="ALDEHYDE DEHYDROGENASE"/>
    <property type="match status" value="1"/>
</dbReference>
<gene>
    <name evidence="4" type="ORF">ADK38_38120</name>
</gene>
<dbReference type="Proteomes" id="UP000037020">
    <property type="component" value="Unassembled WGS sequence"/>
</dbReference>
<dbReference type="RefSeq" id="WP_030881744.1">
    <property type="nucleotide sequence ID" value="NZ_JBIRHZ010000005.1"/>
</dbReference>
<evidence type="ECO:0000256" key="1">
    <source>
        <dbReference type="ARBA" id="ARBA00009986"/>
    </source>
</evidence>
<dbReference type="Gene3D" id="3.40.309.10">
    <property type="entry name" value="Aldehyde Dehydrogenase, Chain A, domain 2"/>
    <property type="match status" value="1"/>
</dbReference>
<dbReference type="InterPro" id="IPR015590">
    <property type="entry name" value="Aldehyde_DH_dom"/>
</dbReference>
<evidence type="ECO:0000259" key="3">
    <source>
        <dbReference type="Pfam" id="PF00171"/>
    </source>
</evidence>
<organism evidence="4 5">
    <name type="scientific">Streptomyces varsoviensis</name>
    <dbReference type="NCBI Taxonomy" id="67373"/>
    <lineage>
        <taxon>Bacteria</taxon>
        <taxon>Bacillati</taxon>
        <taxon>Actinomycetota</taxon>
        <taxon>Actinomycetes</taxon>
        <taxon>Kitasatosporales</taxon>
        <taxon>Streptomycetaceae</taxon>
        <taxon>Streptomyces</taxon>
    </lineage>
</organism>
<dbReference type="InterPro" id="IPR016163">
    <property type="entry name" value="Ald_DH_C"/>
</dbReference>